<dbReference type="KEGG" id="snan:I6N98_16590"/>
<dbReference type="InterPro" id="IPR003692">
    <property type="entry name" value="Hydantoinase_B"/>
</dbReference>
<evidence type="ECO:0000259" key="1">
    <source>
        <dbReference type="Pfam" id="PF02538"/>
    </source>
</evidence>
<evidence type="ECO:0000313" key="3">
    <source>
        <dbReference type="Proteomes" id="UP000596063"/>
    </source>
</evidence>
<dbReference type="GO" id="GO:0003824">
    <property type="term" value="F:catalytic activity"/>
    <property type="evidence" value="ECO:0007669"/>
    <property type="project" value="InterPro"/>
</dbReference>
<sequence length="750" mass="83047">MNDLANNNPDLADDKALVDSFLSKNRAFLGPDPEIQRNHHVAPRSEWEDRVLSEDIDTNLYAEIRSGMRAALDETFKIAEMTVASPAAQCADMSTGYFTAAGDLSLASTRGVAGFTVSLHYPIRFIRKYYEDDQTVGIKEGDGFLLNDAHYGGIHSPDQHLFMPIFNDGNLVGWCVCAMHEGEIGARVPGGMGPMIESPWDEGIRGSPIKIVENFQLRTDLVTFMQNSCREPQTMLADLKARLAACCRLERRAQEHMQRYGVDNVVGSMRSTVEFMRDEGRRRIAALPDGTVRTQFFIDDTMREQAMLKLVYNFTVKGDKVIVDMRGCSPEIYNRPINSLLSTQVLGCAITLAHHIWPDMPCAQAIIDCFEFETDPGTIPDCGNDVPVALCVQPMFKVMTASEIAFAKFYFGAPHRYGKTKAGWFNQPAAIIYGGINQHEDSVGNMCGDLNGMAGGAKCDEDGEHSIAPCFGANVDIGESEDAEEQLPYIYAISKRIWSGNCGFGKFRGGSGYQYGLMRFGDQPFGFQTFTGGSYFPSTQGLFGGYSSATYGSTRVRGKNLFHTMKSDPEIFRASMEYIMNEQPFEDCTYESLSMAVPFELYPEGELFMTSQGAGGGYGDVLERDTEMVMKDVEEGIITAECALDLYGVVFDPTTLVVNQAETEAKRNAIRQQRIKQGMTYDEFVKKHVTEEPDQSEVPFFGSWNGSKELFCGPFGKALPGETPPIIMPDPKDIELAKLKAQLAAMSQDQ</sequence>
<name>A0A7T4R026_9GAMM</name>
<dbReference type="Pfam" id="PF02538">
    <property type="entry name" value="Hydantoinase_B"/>
    <property type="match status" value="1"/>
</dbReference>
<keyword evidence="3" id="KW-1185">Reference proteome</keyword>
<protein>
    <submittedName>
        <fullName evidence="2">Hydantoinase B/oxoprolinase family protein</fullName>
    </submittedName>
</protein>
<dbReference type="Proteomes" id="UP000596063">
    <property type="component" value="Chromosome"/>
</dbReference>
<organism evidence="2 3">
    <name type="scientific">Spongiibacter nanhainus</name>
    <dbReference type="NCBI Taxonomy" id="2794344"/>
    <lineage>
        <taxon>Bacteria</taxon>
        <taxon>Pseudomonadati</taxon>
        <taxon>Pseudomonadota</taxon>
        <taxon>Gammaproteobacteria</taxon>
        <taxon>Cellvibrionales</taxon>
        <taxon>Spongiibacteraceae</taxon>
        <taxon>Spongiibacter</taxon>
    </lineage>
</organism>
<accession>A0A7T4R026</accession>
<evidence type="ECO:0000313" key="2">
    <source>
        <dbReference type="EMBL" id="QQD17938.1"/>
    </source>
</evidence>
<reference evidence="2 3" key="1">
    <citation type="submission" date="2020-12" db="EMBL/GenBank/DDBJ databases">
        <authorList>
            <person name="Shan Y."/>
        </authorList>
    </citation>
    <scope>NUCLEOTIDE SEQUENCE [LARGE SCALE GENOMIC DNA]</scope>
    <source>
        <strain evidence="3">csc3.9</strain>
    </source>
</reference>
<gene>
    <name evidence="2" type="ORF">I6N98_16590</name>
</gene>
<dbReference type="RefSeq" id="WP_198569437.1">
    <property type="nucleotide sequence ID" value="NZ_CP066167.1"/>
</dbReference>
<dbReference type="EMBL" id="CP066167">
    <property type="protein sequence ID" value="QQD17938.1"/>
    <property type="molecule type" value="Genomic_DNA"/>
</dbReference>
<dbReference type="AlphaFoldDB" id="A0A7T4R026"/>
<feature type="domain" description="Hydantoinase B/oxoprolinase" evidence="1">
    <location>
        <begin position="64"/>
        <end position="620"/>
    </location>
</feature>
<proteinExistence type="predicted"/>